<organism evidence="1 2">
    <name type="scientific">Cherax quadricarinatus</name>
    <name type="common">Australian red claw crayfish</name>
    <dbReference type="NCBI Taxonomy" id="27406"/>
    <lineage>
        <taxon>Eukaryota</taxon>
        <taxon>Metazoa</taxon>
        <taxon>Ecdysozoa</taxon>
        <taxon>Arthropoda</taxon>
        <taxon>Crustacea</taxon>
        <taxon>Multicrustacea</taxon>
        <taxon>Malacostraca</taxon>
        <taxon>Eumalacostraca</taxon>
        <taxon>Eucarida</taxon>
        <taxon>Decapoda</taxon>
        <taxon>Pleocyemata</taxon>
        <taxon>Astacidea</taxon>
        <taxon>Parastacoidea</taxon>
        <taxon>Parastacidae</taxon>
        <taxon>Cherax</taxon>
    </lineage>
</organism>
<sequence>NVHPFCNDGQGVCRESCSSMEREVKGSCGQSGCKCCSYHDAECHDTDDCPGICMDRRLCKTPLNNYSCDGHDCTCCDKCGTKPFCDEGFGVCRESCNKRERQINGDCGH</sequence>
<proteinExistence type="predicted"/>
<dbReference type="EMBL" id="JARKIK010000742">
    <property type="protein sequence ID" value="KAK8720198.1"/>
    <property type="molecule type" value="Genomic_DNA"/>
</dbReference>
<reference evidence="1 2" key="1">
    <citation type="journal article" date="2024" name="BMC Genomics">
        <title>Genome assembly of redclaw crayfish (Cherax quadricarinatus) provides insights into its immune adaptation and hypoxia tolerance.</title>
        <authorList>
            <person name="Liu Z."/>
            <person name="Zheng J."/>
            <person name="Li H."/>
            <person name="Fang K."/>
            <person name="Wang S."/>
            <person name="He J."/>
            <person name="Zhou D."/>
            <person name="Weng S."/>
            <person name="Chi M."/>
            <person name="Gu Z."/>
            <person name="He J."/>
            <person name="Li F."/>
            <person name="Wang M."/>
        </authorList>
    </citation>
    <scope>NUCLEOTIDE SEQUENCE [LARGE SCALE GENOMIC DNA]</scope>
    <source>
        <strain evidence="1">ZL_2023a</strain>
    </source>
</reference>
<feature type="non-terminal residue" evidence="1">
    <location>
        <position position="109"/>
    </location>
</feature>
<comment type="caution">
    <text evidence="1">The sequence shown here is derived from an EMBL/GenBank/DDBJ whole genome shotgun (WGS) entry which is preliminary data.</text>
</comment>
<feature type="non-terminal residue" evidence="1">
    <location>
        <position position="1"/>
    </location>
</feature>
<keyword evidence="2" id="KW-1185">Reference proteome</keyword>
<gene>
    <name evidence="1" type="ORF">OTU49_013519</name>
</gene>
<evidence type="ECO:0000313" key="1">
    <source>
        <dbReference type="EMBL" id="KAK8720198.1"/>
    </source>
</evidence>
<protein>
    <submittedName>
        <fullName evidence="1">Uncharacterized protein</fullName>
    </submittedName>
</protein>
<dbReference type="AlphaFoldDB" id="A0AAW0VTA9"/>
<evidence type="ECO:0000313" key="2">
    <source>
        <dbReference type="Proteomes" id="UP001445076"/>
    </source>
</evidence>
<dbReference type="Proteomes" id="UP001445076">
    <property type="component" value="Unassembled WGS sequence"/>
</dbReference>
<name>A0AAW0VTA9_CHEQU</name>
<accession>A0AAW0VTA9</accession>